<dbReference type="InterPro" id="IPR012337">
    <property type="entry name" value="RNaseH-like_sf"/>
</dbReference>
<organism evidence="5 6">
    <name type="scientific">Aliivibrio sifiae</name>
    <dbReference type="NCBI Taxonomy" id="566293"/>
    <lineage>
        <taxon>Bacteria</taxon>
        <taxon>Pseudomonadati</taxon>
        <taxon>Pseudomonadota</taxon>
        <taxon>Gammaproteobacteria</taxon>
        <taxon>Vibrionales</taxon>
        <taxon>Vibrionaceae</taxon>
        <taxon>Aliivibrio</taxon>
    </lineage>
</organism>
<dbReference type="GO" id="GO:0006259">
    <property type="term" value="P:DNA metabolic process"/>
    <property type="evidence" value="ECO:0007669"/>
    <property type="project" value="UniProtKB-ARBA"/>
</dbReference>
<accession>A0A2S7X749</accession>
<keyword evidence="7" id="KW-1185">Reference proteome</keyword>
<dbReference type="InterPro" id="IPR013520">
    <property type="entry name" value="Ribonucl_H"/>
</dbReference>
<keyword evidence="2" id="KW-0378">Hydrolase</keyword>
<dbReference type="Proteomes" id="UP000239273">
    <property type="component" value="Unassembled WGS sequence"/>
</dbReference>
<feature type="domain" description="Exonuclease" evidence="3">
    <location>
        <begin position="65"/>
        <end position="243"/>
    </location>
</feature>
<dbReference type="InterPro" id="IPR036397">
    <property type="entry name" value="RNaseH_sf"/>
</dbReference>
<comment type="caution">
    <text evidence="5">The sequence shown here is derived from an EMBL/GenBank/DDBJ whole genome shotgun (WGS) entry which is preliminary data.</text>
</comment>
<dbReference type="GO" id="GO:0003676">
    <property type="term" value="F:nucleic acid binding"/>
    <property type="evidence" value="ECO:0007669"/>
    <property type="project" value="InterPro"/>
</dbReference>
<name>A0A2S7X749_9GAMM</name>
<evidence type="ECO:0000313" key="5">
    <source>
        <dbReference type="EMBL" id="PQJ87169.1"/>
    </source>
</evidence>
<gene>
    <name evidence="5" type="ORF">BTO23_13655</name>
    <name evidence="4" type="ORF">GCM10007855_05660</name>
</gene>
<sequence length="257" mass="29769">MPNKPLMHKNIINHMVELFSNRHPLNRLEAQRKKFIEQNSSLPHYLERVIEAPYPNPKEDSNNMLFTVLDFETSGLNPDNDHIVSIGWVHIINGVIKLNTAQHFIISEPALTIDNDTEQDHTARSLHHILPEQQKMGISIKKAITLFFANLPSNVLIVHGATIEKRFLEQFFLSQRLPNPPLIWLDTLRIEQNTLSTNLHQKDFRLFSLRRQYQLPDYPAHHALVDSIATAELFLAQRKRLFNQSVAPIGVLYQRSQ</sequence>
<reference evidence="4" key="1">
    <citation type="journal article" date="2014" name="Int. J. Syst. Evol. Microbiol.">
        <title>Complete genome of a new Firmicutes species belonging to the dominant human colonic microbiota ('Ruminococcus bicirculans') reveals two chromosomes and a selective capacity to utilize plant glucans.</title>
        <authorList>
            <consortium name="NISC Comparative Sequencing Program"/>
            <person name="Wegmann U."/>
            <person name="Louis P."/>
            <person name="Goesmann A."/>
            <person name="Henrissat B."/>
            <person name="Duncan S.H."/>
            <person name="Flint H.J."/>
        </authorList>
    </citation>
    <scope>NUCLEOTIDE SEQUENCE</scope>
    <source>
        <strain evidence="4">NBRC 105001</strain>
    </source>
</reference>
<dbReference type="SUPFAM" id="SSF53098">
    <property type="entry name" value="Ribonuclease H-like"/>
    <property type="match status" value="1"/>
</dbReference>
<evidence type="ECO:0000259" key="3">
    <source>
        <dbReference type="SMART" id="SM00479"/>
    </source>
</evidence>
<reference evidence="7" key="3">
    <citation type="journal article" date="2019" name="Int. J. Syst. Evol. Microbiol.">
        <title>The Global Catalogue of Microorganisms (GCM) 10K type strain sequencing project: providing services to taxonomists for standard genome sequencing and annotation.</title>
        <authorList>
            <consortium name="The Broad Institute Genomics Platform"/>
            <consortium name="The Broad Institute Genome Sequencing Center for Infectious Disease"/>
            <person name="Wu L."/>
            <person name="Ma J."/>
        </authorList>
    </citation>
    <scope>NUCLEOTIDE SEQUENCE [LARGE SCALE GENOMIC DNA]</scope>
    <source>
        <strain evidence="7">NBRC 105001</strain>
    </source>
</reference>
<evidence type="ECO:0000313" key="6">
    <source>
        <dbReference type="Proteomes" id="UP000239273"/>
    </source>
</evidence>
<proteinExistence type="predicted"/>
<evidence type="ECO:0000256" key="1">
    <source>
        <dbReference type="ARBA" id="ARBA00022722"/>
    </source>
</evidence>
<reference evidence="5 6" key="2">
    <citation type="submission" date="2016-12" db="EMBL/GenBank/DDBJ databases">
        <title>Diversity of luminous bacteria.</title>
        <authorList>
            <person name="Yoshizawa S."/>
            <person name="Kogure K."/>
        </authorList>
    </citation>
    <scope>NUCLEOTIDE SEQUENCE [LARGE SCALE GENOMIC DNA]</scope>
    <source>
        <strain evidence="5 6">NBRC 105001</strain>
    </source>
</reference>
<dbReference type="RefSeq" id="WP_105063790.1">
    <property type="nucleotide sequence ID" value="NZ_BSOU01000002.1"/>
</dbReference>
<dbReference type="EMBL" id="MSCP01000002">
    <property type="protein sequence ID" value="PQJ87169.1"/>
    <property type="molecule type" value="Genomic_DNA"/>
</dbReference>
<dbReference type="AlphaFoldDB" id="A0A2S7X749"/>
<evidence type="ECO:0000313" key="7">
    <source>
        <dbReference type="Proteomes" id="UP001156660"/>
    </source>
</evidence>
<dbReference type="Gene3D" id="3.30.420.10">
    <property type="entry name" value="Ribonuclease H-like superfamily/Ribonuclease H"/>
    <property type="match status" value="1"/>
</dbReference>
<evidence type="ECO:0000256" key="2">
    <source>
        <dbReference type="ARBA" id="ARBA00022839"/>
    </source>
</evidence>
<protein>
    <submittedName>
        <fullName evidence="5">DNA polymerase III subunit epsilon</fullName>
    </submittedName>
</protein>
<dbReference type="OrthoDB" id="5497329at2"/>
<dbReference type="EMBL" id="BSOU01000002">
    <property type="protein sequence ID" value="GLR73692.1"/>
    <property type="molecule type" value="Genomic_DNA"/>
</dbReference>
<dbReference type="SMART" id="SM00479">
    <property type="entry name" value="EXOIII"/>
    <property type="match status" value="1"/>
</dbReference>
<dbReference type="Pfam" id="PF00929">
    <property type="entry name" value="RNase_T"/>
    <property type="match status" value="1"/>
</dbReference>
<keyword evidence="2" id="KW-0269">Exonuclease</keyword>
<evidence type="ECO:0000313" key="4">
    <source>
        <dbReference type="EMBL" id="GLR73692.1"/>
    </source>
</evidence>
<dbReference type="CDD" id="cd06127">
    <property type="entry name" value="DEDDh"/>
    <property type="match status" value="1"/>
</dbReference>
<dbReference type="Proteomes" id="UP001156660">
    <property type="component" value="Unassembled WGS sequence"/>
</dbReference>
<dbReference type="GO" id="GO:0004527">
    <property type="term" value="F:exonuclease activity"/>
    <property type="evidence" value="ECO:0007669"/>
    <property type="project" value="UniProtKB-KW"/>
</dbReference>
<reference evidence="4" key="4">
    <citation type="submission" date="2023-01" db="EMBL/GenBank/DDBJ databases">
        <title>Draft genome sequence of Aliivibrio sifiae strain NBRC 105001.</title>
        <authorList>
            <person name="Sun Q."/>
            <person name="Mori K."/>
        </authorList>
    </citation>
    <scope>NUCLEOTIDE SEQUENCE</scope>
    <source>
        <strain evidence="4">NBRC 105001</strain>
    </source>
</reference>
<keyword evidence="1" id="KW-0540">Nuclease</keyword>